<protein>
    <submittedName>
        <fullName evidence="2">Uncharacterized protein</fullName>
    </submittedName>
</protein>
<evidence type="ECO:0000313" key="2">
    <source>
        <dbReference type="EMBL" id="GFT66331.1"/>
    </source>
</evidence>
<dbReference type="Proteomes" id="UP000887013">
    <property type="component" value="Unassembled WGS sequence"/>
</dbReference>
<gene>
    <name evidence="2" type="ORF">NPIL_670381</name>
</gene>
<keyword evidence="3" id="KW-1185">Reference proteome</keyword>
<dbReference type="EMBL" id="BMAW01115499">
    <property type="protein sequence ID" value="GFT66331.1"/>
    <property type="molecule type" value="Genomic_DNA"/>
</dbReference>
<comment type="caution">
    <text evidence="2">The sequence shown here is derived from an EMBL/GenBank/DDBJ whole genome shotgun (WGS) entry which is preliminary data.</text>
</comment>
<sequence>MASCPGSRDSCPRDMCDGSVVMQMNARNQTTVLKLQPRGSPLKSQRQGHGHGAPTYDVKTVQMLNMSTP</sequence>
<dbReference type="AlphaFoldDB" id="A0A8X6PIA6"/>
<reference evidence="2" key="1">
    <citation type="submission" date="2020-08" db="EMBL/GenBank/DDBJ databases">
        <title>Multicomponent nature underlies the extraordinary mechanical properties of spider dragline silk.</title>
        <authorList>
            <person name="Kono N."/>
            <person name="Nakamura H."/>
            <person name="Mori M."/>
            <person name="Yoshida Y."/>
            <person name="Ohtoshi R."/>
            <person name="Malay A.D."/>
            <person name="Moran D.A.P."/>
            <person name="Tomita M."/>
            <person name="Numata K."/>
            <person name="Arakawa K."/>
        </authorList>
    </citation>
    <scope>NUCLEOTIDE SEQUENCE</scope>
</reference>
<organism evidence="2 3">
    <name type="scientific">Nephila pilipes</name>
    <name type="common">Giant wood spider</name>
    <name type="synonym">Nephila maculata</name>
    <dbReference type="NCBI Taxonomy" id="299642"/>
    <lineage>
        <taxon>Eukaryota</taxon>
        <taxon>Metazoa</taxon>
        <taxon>Ecdysozoa</taxon>
        <taxon>Arthropoda</taxon>
        <taxon>Chelicerata</taxon>
        <taxon>Arachnida</taxon>
        <taxon>Araneae</taxon>
        <taxon>Araneomorphae</taxon>
        <taxon>Entelegynae</taxon>
        <taxon>Araneoidea</taxon>
        <taxon>Nephilidae</taxon>
        <taxon>Nephila</taxon>
    </lineage>
</organism>
<proteinExistence type="predicted"/>
<evidence type="ECO:0000313" key="3">
    <source>
        <dbReference type="Proteomes" id="UP000887013"/>
    </source>
</evidence>
<accession>A0A8X6PIA6</accession>
<evidence type="ECO:0000256" key="1">
    <source>
        <dbReference type="SAM" id="MobiDB-lite"/>
    </source>
</evidence>
<feature type="region of interest" description="Disordered" evidence="1">
    <location>
        <begin position="37"/>
        <end position="57"/>
    </location>
</feature>
<name>A0A8X6PIA6_NEPPI</name>